<dbReference type="Pfam" id="PF00395">
    <property type="entry name" value="SLH"/>
    <property type="match status" value="2"/>
</dbReference>
<feature type="domain" description="SLH" evidence="7">
    <location>
        <begin position="77"/>
        <end position="140"/>
    </location>
</feature>
<dbReference type="InterPro" id="IPR051202">
    <property type="entry name" value="Peptidase_C40"/>
</dbReference>
<organism evidence="9 10">
    <name type="scientific">Candidatus Ornithomonoglobus merdipullorum</name>
    <dbReference type="NCBI Taxonomy" id="2840895"/>
    <lineage>
        <taxon>Bacteria</taxon>
        <taxon>Bacillati</taxon>
        <taxon>Bacillota</taxon>
        <taxon>Clostridia</taxon>
        <taxon>Candidatus Ornithomonoglobus</taxon>
    </lineage>
</organism>
<dbReference type="EMBL" id="DVNB01000024">
    <property type="protein sequence ID" value="HIU56622.1"/>
    <property type="molecule type" value="Genomic_DNA"/>
</dbReference>
<evidence type="ECO:0000256" key="3">
    <source>
        <dbReference type="ARBA" id="ARBA00022737"/>
    </source>
</evidence>
<protein>
    <submittedName>
        <fullName evidence="9">C40 family peptidase</fullName>
    </submittedName>
</protein>
<dbReference type="PROSITE" id="PS51272">
    <property type="entry name" value="SLH"/>
    <property type="match status" value="2"/>
</dbReference>
<dbReference type="SUPFAM" id="SSF54001">
    <property type="entry name" value="Cysteine proteinases"/>
    <property type="match status" value="1"/>
</dbReference>
<dbReference type="PANTHER" id="PTHR47053:SF1">
    <property type="entry name" value="MUREIN DD-ENDOPEPTIDASE MEPH-RELATED"/>
    <property type="match status" value="1"/>
</dbReference>
<dbReference type="Proteomes" id="UP000824109">
    <property type="component" value="Unassembled WGS sequence"/>
</dbReference>
<feature type="domain" description="SLH" evidence="7">
    <location>
        <begin position="148"/>
        <end position="211"/>
    </location>
</feature>
<dbReference type="InterPro" id="IPR001119">
    <property type="entry name" value="SLH_dom"/>
</dbReference>
<feature type="domain" description="NlpC/P60" evidence="8">
    <location>
        <begin position="320"/>
        <end position="442"/>
    </location>
</feature>
<name>A0A9D1MAT3_9FIRM</name>
<evidence type="ECO:0000256" key="5">
    <source>
        <dbReference type="ARBA" id="ARBA00022807"/>
    </source>
</evidence>
<keyword evidence="2" id="KW-0645">Protease</keyword>
<dbReference type="PANTHER" id="PTHR47053">
    <property type="entry name" value="MUREIN DD-ENDOPEPTIDASE MEPH-RELATED"/>
    <property type="match status" value="1"/>
</dbReference>
<evidence type="ECO:0000256" key="2">
    <source>
        <dbReference type="ARBA" id="ARBA00022670"/>
    </source>
</evidence>
<dbReference type="PROSITE" id="PS51935">
    <property type="entry name" value="NLPC_P60"/>
    <property type="match status" value="1"/>
</dbReference>
<feature type="chain" id="PRO_5038931898" evidence="6">
    <location>
        <begin position="25"/>
        <end position="443"/>
    </location>
</feature>
<keyword evidence="3" id="KW-0677">Repeat</keyword>
<dbReference type="Pfam" id="PF00877">
    <property type="entry name" value="NLPC_P60"/>
    <property type="match status" value="1"/>
</dbReference>
<evidence type="ECO:0000313" key="10">
    <source>
        <dbReference type="Proteomes" id="UP000824109"/>
    </source>
</evidence>
<evidence type="ECO:0000256" key="4">
    <source>
        <dbReference type="ARBA" id="ARBA00022801"/>
    </source>
</evidence>
<dbReference type="GO" id="GO:0008234">
    <property type="term" value="F:cysteine-type peptidase activity"/>
    <property type="evidence" value="ECO:0007669"/>
    <property type="project" value="UniProtKB-KW"/>
</dbReference>
<reference evidence="9" key="1">
    <citation type="submission" date="2020-10" db="EMBL/GenBank/DDBJ databases">
        <authorList>
            <person name="Gilroy R."/>
        </authorList>
    </citation>
    <scope>NUCLEOTIDE SEQUENCE</scope>
    <source>
        <strain evidence="9">USAMLcec3-3695</strain>
    </source>
</reference>
<evidence type="ECO:0000256" key="6">
    <source>
        <dbReference type="SAM" id="SignalP"/>
    </source>
</evidence>
<evidence type="ECO:0000259" key="7">
    <source>
        <dbReference type="PROSITE" id="PS51272"/>
    </source>
</evidence>
<evidence type="ECO:0000313" key="9">
    <source>
        <dbReference type="EMBL" id="HIU56622.1"/>
    </source>
</evidence>
<comment type="similarity">
    <text evidence="1">Belongs to the peptidase C40 family.</text>
</comment>
<keyword evidence="4" id="KW-0378">Hydrolase</keyword>
<comment type="caution">
    <text evidence="9">The sequence shown here is derived from an EMBL/GenBank/DDBJ whole genome shotgun (WGS) entry which is preliminary data.</text>
</comment>
<dbReference type="InterPro" id="IPR000064">
    <property type="entry name" value="NLP_P60_dom"/>
</dbReference>
<gene>
    <name evidence="9" type="ORF">IAA61_02260</name>
</gene>
<feature type="signal peptide" evidence="6">
    <location>
        <begin position="1"/>
        <end position="24"/>
    </location>
</feature>
<evidence type="ECO:0000259" key="8">
    <source>
        <dbReference type="PROSITE" id="PS51935"/>
    </source>
</evidence>
<keyword evidence="6" id="KW-0732">Signal</keyword>
<dbReference type="InterPro" id="IPR038765">
    <property type="entry name" value="Papain-like_cys_pep_sf"/>
</dbReference>
<dbReference type="Gene3D" id="3.90.1720.10">
    <property type="entry name" value="endopeptidase domain like (from Nostoc punctiforme)"/>
    <property type="match status" value="1"/>
</dbReference>
<sequence length="443" mass="47361">MKIVHKMILGAISLSAVLGTSAMAADLSGWAISGYQAASEAGLVSYSVVSNNLKDSITREEFCELAMNLYKKLTNETVPVPAGSPFTDTDSVAVAQAYNYGIVQGTDDNTFTPDRLVTREEMAKMLVSTLTASEVVFNIADGADTSYVNSFSDGDEVSSWAMSSVNTALNYGLITGVTETTLEPLEATSREQAIVSVNRSYSQFSASPYSVAEIPQIILPEDGADITTESFEVKWSGTENAVSYHVIIKDSSAEAVLLKDVDTNSITVTSSALSKGDYSITVGAVLQDGSEVYSLPIDFSYSYGKAAERSAVKAEYSSSDPVMQSILDTAASYLGTPYVWGGTSPDGFDCSGFVQYVYSQNGYSLTRTTYTQWDNDGTFVSKSELQPGDLVYFGSGGSPTHVGIYVGDGMMIHSPSTGDVVKYSTIESGYYSNNYMGAKRIVN</sequence>
<reference evidence="9" key="2">
    <citation type="journal article" date="2021" name="PeerJ">
        <title>Extensive microbial diversity within the chicken gut microbiome revealed by metagenomics and culture.</title>
        <authorList>
            <person name="Gilroy R."/>
            <person name="Ravi A."/>
            <person name="Getino M."/>
            <person name="Pursley I."/>
            <person name="Horton D.L."/>
            <person name="Alikhan N.F."/>
            <person name="Baker D."/>
            <person name="Gharbi K."/>
            <person name="Hall N."/>
            <person name="Watson M."/>
            <person name="Adriaenssens E.M."/>
            <person name="Foster-Nyarko E."/>
            <person name="Jarju S."/>
            <person name="Secka A."/>
            <person name="Antonio M."/>
            <person name="Oren A."/>
            <person name="Chaudhuri R.R."/>
            <person name="La Ragione R."/>
            <person name="Hildebrand F."/>
            <person name="Pallen M.J."/>
        </authorList>
    </citation>
    <scope>NUCLEOTIDE SEQUENCE</scope>
    <source>
        <strain evidence="9">USAMLcec3-3695</strain>
    </source>
</reference>
<dbReference type="GO" id="GO:0006508">
    <property type="term" value="P:proteolysis"/>
    <property type="evidence" value="ECO:0007669"/>
    <property type="project" value="UniProtKB-KW"/>
</dbReference>
<evidence type="ECO:0000256" key="1">
    <source>
        <dbReference type="ARBA" id="ARBA00007074"/>
    </source>
</evidence>
<dbReference type="AlphaFoldDB" id="A0A9D1MAT3"/>
<accession>A0A9D1MAT3</accession>
<proteinExistence type="inferred from homology"/>
<keyword evidence="5" id="KW-0788">Thiol protease</keyword>